<gene>
    <name evidence="2" type="ORF">CPOL0286_LOCUS5266</name>
</gene>
<reference evidence="2" key="1">
    <citation type="submission" date="2021-01" db="EMBL/GenBank/DDBJ databases">
        <authorList>
            <person name="Corre E."/>
            <person name="Pelletier E."/>
            <person name="Niang G."/>
            <person name="Scheremetjew M."/>
            <person name="Finn R."/>
            <person name="Kale V."/>
            <person name="Holt S."/>
            <person name="Cochrane G."/>
            <person name="Meng A."/>
            <person name="Brown T."/>
            <person name="Cohen L."/>
        </authorList>
    </citation>
    <scope>NUCLEOTIDE SEQUENCE</scope>
    <source>
        <strain evidence="2">UIO037</strain>
    </source>
</reference>
<feature type="transmembrane region" description="Helical" evidence="1">
    <location>
        <begin position="49"/>
        <end position="73"/>
    </location>
</feature>
<feature type="transmembrane region" description="Helical" evidence="1">
    <location>
        <begin position="93"/>
        <end position="113"/>
    </location>
</feature>
<dbReference type="EMBL" id="HBKO01011803">
    <property type="protein sequence ID" value="CAE2205274.1"/>
    <property type="molecule type" value="Transcribed_RNA"/>
</dbReference>
<keyword evidence="1" id="KW-0812">Transmembrane</keyword>
<organism evidence="2">
    <name type="scientific">Prymnesium polylepis</name>
    <dbReference type="NCBI Taxonomy" id="72548"/>
    <lineage>
        <taxon>Eukaryota</taxon>
        <taxon>Haptista</taxon>
        <taxon>Haptophyta</taxon>
        <taxon>Prymnesiophyceae</taxon>
        <taxon>Prymnesiales</taxon>
        <taxon>Prymnesiaceae</taxon>
        <taxon>Prymnesium</taxon>
    </lineage>
</organism>
<proteinExistence type="predicted"/>
<keyword evidence="1" id="KW-0472">Membrane</keyword>
<dbReference type="AlphaFoldDB" id="A0A7S4HPJ8"/>
<name>A0A7S4HPJ8_9EUKA</name>
<feature type="transmembrane region" description="Helical" evidence="1">
    <location>
        <begin position="125"/>
        <end position="144"/>
    </location>
</feature>
<evidence type="ECO:0000313" key="2">
    <source>
        <dbReference type="EMBL" id="CAE2205274.1"/>
    </source>
</evidence>
<evidence type="ECO:0000256" key="1">
    <source>
        <dbReference type="SAM" id="Phobius"/>
    </source>
</evidence>
<protein>
    <submittedName>
        <fullName evidence="2">Uncharacterized protein</fullName>
    </submittedName>
</protein>
<keyword evidence="1" id="KW-1133">Transmembrane helix</keyword>
<sequence>MYFQASNELTVVTLVACWTITLAYDYKLAWDHPARNYVGHLNPCFGWDFAPASYVAVFMCAADVYLAWTYAVLEALRTRLRDTDNRIDRAERFSLVTTYLHGIASMMWLLLWLVGPPDGRWEVHLAIFSAALGFRYLCTLGNYVENRFGKAFEKGHVNTSHTLFIIVYGLVVAVLPVLYFVDITVYAAEGRTGIDPPLPWQLLQTFDILWMGCLSASTAMSVPEPPIIVTHKVLEFDDEFDPEDFTPAQQKLMRNLGYREVACG</sequence>
<accession>A0A7S4HPJ8</accession>
<feature type="transmembrane region" description="Helical" evidence="1">
    <location>
        <begin position="165"/>
        <end position="188"/>
    </location>
</feature>